<name>A0ACB8Y7W8_ARCLA</name>
<protein>
    <submittedName>
        <fullName evidence="1">Uncharacterized protein</fullName>
    </submittedName>
</protein>
<dbReference type="EMBL" id="CM042059">
    <property type="protein sequence ID" value="KAI3680647.1"/>
    <property type="molecule type" value="Genomic_DNA"/>
</dbReference>
<accession>A0ACB8Y7W8</accession>
<keyword evidence="2" id="KW-1185">Reference proteome</keyword>
<reference evidence="1 2" key="2">
    <citation type="journal article" date="2022" name="Mol. Ecol. Resour.">
        <title>The genomes of chicory, endive, great burdock and yacon provide insights into Asteraceae paleo-polyploidization history and plant inulin production.</title>
        <authorList>
            <person name="Fan W."/>
            <person name="Wang S."/>
            <person name="Wang H."/>
            <person name="Wang A."/>
            <person name="Jiang F."/>
            <person name="Liu H."/>
            <person name="Zhao H."/>
            <person name="Xu D."/>
            <person name="Zhang Y."/>
        </authorList>
    </citation>
    <scope>NUCLEOTIDE SEQUENCE [LARGE SCALE GENOMIC DNA]</scope>
    <source>
        <strain evidence="2">cv. Niubang</strain>
    </source>
</reference>
<proteinExistence type="predicted"/>
<evidence type="ECO:0000313" key="1">
    <source>
        <dbReference type="EMBL" id="KAI3680647.1"/>
    </source>
</evidence>
<sequence length="954" mass="108122">MDHTRSNSGTAEDNAGIPDDLRCKRSDGKQWRCHAMSMPDKTVCEKHYIQAKRRAANSAMRASLKKAKRKSVGESDSYLESKSDDMDSPLVDFHISASGNKHKEKLPKKQISYSPETPSFKNSSVHISSKSNDDPQRDLAESEETPRAYRTPSSVADSSKSRSDKMHGASAMTETSDGSSESSEDTGGQICHQCRRDDTERIVWCLKCDRRGYCDECIATWYPDIPVEEIHRICPACRGSCNCKMCLRGDNMIKGKIRDIPAQEKLEHLFCLLSSVLPVVKQIHFEQCSELELERRLRGNRIDLPRTKLNADEQMCCDFCRIPIIDYHRHCGKCSYDICLRCCQDVRKVSKDGGEAEVSRNLTDERNEDTDPQEKQEKPLKPRMRLSNKLCDWKANTDGSVPCPPKEHGGCGNSPLILKRIFKMNWVAKLVKNVDEMVSGCKMYDNPPKIDGVSSTLFQSAGRENNNDNFVYAPSSQDIKSEGINEFRKHWIKGEPVIVRGVCDESSMLGWDPMVMWKGIQETTDERTKDDNRAVKAIDCLDRSEIDIELGQFIRGYSEGRIREDHRPEMLVLKNWPSPSASEEFLLYQRPEFISKLPLLEYIHSKWGLLNLAAKLPHYSLQNDVGPKILISYGMHDELGQGDSVNMLRFNMRDVVYLLVHTCEVKLQDLLKTKTLQRHGSLEESEVAKSSANAPNNLSEQMLPNSPIAEHNTKNDGEISLDLIEDDRTESQGISTTTTTTVTTTNNEKTLKCEDLNRNCEETITKSHPGAIWDIFRREDVPKLIEYMRVHWEEFGMADNIVNDSVPWPLHEGVIYLNTHHKRKLKEEFGIEPWSFEQQLGVAVFIPAGCPFQVRNLQSSVQLGLDFLFPESLAEAVRLAGEIRELPNDHDAKLQMLEVGKISLYAASSSIKEVQNLVLDPKLGAELAFEDPNLTKLVSMNLEKMTKQRQVACA</sequence>
<comment type="caution">
    <text evidence="1">The sequence shown here is derived from an EMBL/GenBank/DDBJ whole genome shotgun (WGS) entry which is preliminary data.</text>
</comment>
<evidence type="ECO:0000313" key="2">
    <source>
        <dbReference type="Proteomes" id="UP001055879"/>
    </source>
</evidence>
<organism evidence="1 2">
    <name type="scientific">Arctium lappa</name>
    <name type="common">Greater burdock</name>
    <name type="synonym">Lappa major</name>
    <dbReference type="NCBI Taxonomy" id="4217"/>
    <lineage>
        <taxon>Eukaryota</taxon>
        <taxon>Viridiplantae</taxon>
        <taxon>Streptophyta</taxon>
        <taxon>Embryophyta</taxon>
        <taxon>Tracheophyta</taxon>
        <taxon>Spermatophyta</taxon>
        <taxon>Magnoliopsida</taxon>
        <taxon>eudicotyledons</taxon>
        <taxon>Gunneridae</taxon>
        <taxon>Pentapetalae</taxon>
        <taxon>asterids</taxon>
        <taxon>campanulids</taxon>
        <taxon>Asterales</taxon>
        <taxon>Asteraceae</taxon>
        <taxon>Carduoideae</taxon>
        <taxon>Cardueae</taxon>
        <taxon>Arctiinae</taxon>
        <taxon>Arctium</taxon>
    </lineage>
</organism>
<reference evidence="2" key="1">
    <citation type="journal article" date="2022" name="Mol. Ecol. Resour.">
        <title>The genomes of chicory, endive, great burdock and yacon provide insights into Asteraceae palaeo-polyploidization history and plant inulin production.</title>
        <authorList>
            <person name="Fan W."/>
            <person name="Wang S."/>
            <person name="Wang H."/>
            <person name="Wang A."/>
            <person name="Jiang F."/>
            <person name="Liu H."/>
            <person name="Zhao H."/>
            <person name="Xu D."/>
            <person name="Zhang Y."/>
        </authorList>
    </citation>
    <scope>NUCLEOTIDE SEQUENCE [LARGE SCALE GENOMIC DNA]</scope>
    <source>
        <strain evidence="2">cv. Niubang</strain>
    </source>
</reference>
<gene>
    <name evidence="1" type="ORF">L6452_35420</name>
</gene>
<dbReference type="Proteomes" id="UP001055879">
    <property type="component" value="Linkage Group LG13"/>
</dbReference>